<keyword evidence="3" id="KW-1185">Reference proteome</keyword>
<dbReference type="Proteomes" id="UP000024404">
    <property type="component" value="Unassembled WGS sequence"/>
</dbReference>
<organism evidence="2 3">
    <name type="scientific">Onchocerca volvulus</name>
    <dbReference type="NCBI Taxonomy" id="6282"/>
    <lineage>
        <taxon>Eukaryota</taxon>
        <taxon>Metazoa</taxon>
        <taxon>Ecdysozoa</taxon>
        <taxon>Nematoda</taxon>
        <taxon>Chromadorea</taxon>
        <taxon>Rhabditida</taxon>
        <taxon>Spirurina</taxon>
        <taxon>Spiruromorpha</taxon>
        <taxon>Filarioidea</taxon>
        <taxon>Onchocercidae</taxon>
        <taxon>Onchocerca</taxon>
    </lineage>
</organism>
<accession>A0A8R1XP32</accession>
<dbReference type="EnsemblMetazoa" id="OVOC10984.1">
    <property type="protein sequence ID" value="OVOC10984.1"/>
    <property type="gene ID" value="WBGene00247793"/>
</dbReference>
<feature type="compositionally biased region" description="Basic and acidic residues" evidence="1">
    <location>
        <begin position="50"/>
        <end position="59"/>
    </location>
</feature>
<proteinExistence type="predicted"/>
<evidence type="ECO:0000313" key="2">
    <source>
        <dbReference type="EnsemblMetazoa" id="OVOC10984.1"/>
    </source>
</evidence>
<name>A0A8R1XP32_ONCVO</name>
<dbReference type="AlphaFoldDB" id="A0A8R1XP32"/>
<dbReference type="EMBL" id="CMVM020000346">
    <property type="status" value="NOT_ANNOTATED_CDS"/>
    <property type="molecule type" value="Genomic_DNA"/>
</dbReference>
<dbReference type="OMA" id="HCLISDE"/>
<feature type="region of interest" description="Disordered" evidence="1">
    <location>
        <begin position="44"/>
        <end position="82"/>
    </location>
</feature>
<evidence type="ECO:0000313" key="3">
    <source>
        <dbReference type="Proteomes" id="UP000024404"/>
    </source>
</evidence>
<protein>
    <submittedName>
        <fullName evidence="2">Uncharacterized protein</fullName>
    </submittedName>
</protein>
<reference evidence="3" key="1">
    <citation type="submission" date="2013-10" db="EMBL/GenBank/DDBJ databases">
        <title>Genome sequencing of Onchocerca volvulus.</title>
        <authorList>
            <person name="Cotton J."/>
            <person name="Tsai J."/>
            <person name="Stanley E."/>
            <person name="Tracey A."/>
            <person name="Holroyd N."/>
            <person name="Lustigman S."/>
            <person name="Berriman M."/>
        </authorList>
    </citation>
    <scope>NUCLEOTIDE SEQUENCE</scope>
</reference>
<feature type="compositionally biased region" description="Low complexity" evidence="1">
    <location>
        <begin position="69"/>
        <end position="82"/>
    </location>
</feature>
<sequence>MERSIVNMKQILRENIAHFLENANGREVIINVTARLVKKSEITQENVQYHSEDTKVEHSKRQHVKNTRDTSSQTSRSSSLFSQNNNSAIVNFPSLAHAIPSNSVQYTISPSSKHCLISDEYTKRS</sequence>
<reference evidence="2" key="2">
    <citation type="submission" date="2022-06" db="UniProtKB">
        <authorList>
            <consortium name="EnsemblMetazoa"/>
        </authorList>
    </citation>
    <scope>IDENTIFICATION</scope>
</reference>
<evidence type="ECO:0000256" key="1">
    <source>
        <dbReference type="SAM" id="MobiDB-lite"/>
    </source>
</evidence>